<dbReference type="GO" id="GO:0000155">
    <property type="term" value="F:phosphorelay sensor kinase activity"/>
    <property type="evidence" value="ECO:0007669"/>
    <property type="project" value="InterPro"/>
</dbReference>
<dbReference type="Pfam" id="PF07730">
    <property type="entry name" value="HisKA_3"/>
    <property type="match status" value="1"/>
</dbReference>
<dbReference type="InterPro" id="IPR036890">
    <property type="entry name" value="HATPase_C_sf"/>
</dbReference>
<organism evidence="8 9">
    <name type="scientific">Dechloromonas agitata</name>
    <dbReference type="NCBI Taxonomy" id="73030"/>
    <lineage>
        <taxon>Bacteria</taxon>
        <taxon>Pseudomonadati</taxon>
        <taxon>Pseudomonadota</taxon>
        <taxon>Betaproteobacteria</taxon>
        <taxon>Rhodocyclales</taxon>
        <taxon>Azonexaceae</taxon>
        <taxon>Dechloromonas</taxon>
    </lineage>
</organism>
<evidence type="ECO:0000256" key="1">
    <source>
        <dbReference type="ARBA" id="ARBA00004370"/>
    </source>
</evidence>
<evidence type="ECO:0000256" key="2">
    <source>
        <dbReference type="ARBA" id="ARBA00022553"/>
    </source>
</evidence>
<dbReference type="InterPro" id="IPR003660">
    <property type="entry name" value="HAMP_dom"/>
</dbReference>
<dbReference type="Gene3D" id="6.10.340.10">
    <property type="match status" value="1"/>
</dbReference>
<keyword evidence="3" id="KW-0808">Transferase</keyword>
<accession>A0A930BRA7</accession>
<comment type="caution">
    <text evidence="8">The sequence shown here is derived from an EMBL/GenBank/DDBJ whole genome shotgun (WGS) entry which is preliminary data.</text>
</comment>
<keyword evidence="6" id="KW-0472">Membrane</keyword>
<feature type="domain" description="HAMP" evidence="7">
    <location>
        <begin position="151"/>
        <end position="203"/>
    </location>
</feature>
<dbReference type="InterPro" id="IPR050482">
    <property type="entry name" value="Sensor_HK_TwoCompSys"/>
</dbReference>
<keyword evidence="6" id="KW-0812">Transmembrane</keyword>
<feature type="transmembrane region" description="Helical" evidence="6">
    <location>
        <begin position="131"/>
        <end position="150"/>
    </location>
</feature>
<evidence type="ECO:0000256" key="3">
    <source>
        <dbReference type="ARBA" id="ARBA00022679"/>
    </source>
</evidence>
<dbReference type="Pfam" id="PF02518">
    <property type="entry name" value="HATPase_c"/>
    <property type="match status" value="1"/>
</dbReference>
<gene>
    <name evidence="8" type="ORF">HXL68_04660</name>
</gene>
<keyword evidence="5" id="KW-0902">Two-component regulatory system</keyword>
<dbReference type="Proteomes" id="UP000718593">
    <property type="component" value="Unassembled WGS sequence"/>
</dbReference>
<dbReference type="Gene3D" id="3.30.565.10">
    <property type="entry name" value="Histidine kinase-like ATPase, C-terminal domain"/>
    <property type="match status" value="1"/>
</dbReference>
<dbReference type="SMART" id="SM00304">
    <property type="entry name" value="HAMP"/>
    <property type="match status" value="1"/>
</dbReference>
<dbReference type="GO" id="GO:0046983">
    <property type="term" value="F:protein dimerization activity"/>
    <property type="evidence" value="ECO:0007669"/>
    <property type="project" value="InterPro"/>
</dbReference>
<comment type="subcellular location">
    <subcellularLocation>
        <location evidence="1">Membrane</location>
    </subcellularLocation>
</comment>
<keyword evidence="4 8" id="KW-0418">Kinase</keyword>
<evidence type="ECO:0000259" key="7">
    <source>
        <dbReference type="PROSITE" id="PS50885"/>
    </source>
</evidence>
<dbReference type="GO" id="GO:0016020">
    <property type="term" value="C:membrane"/>
    <property type="evidence" value="ECO:0007669"/>
    <property type="project" value="UniProtKB-SubCell"/>
</dbReference>
<dbReference type="PANTHER" id="PTHR24421">
    <property type="entry name" value="NITRATE/NITRITE SENSOR PROTEIN NARX-RELATED"/>
    <property type="match status" value="1"/>
</dbReference>
<proteinExistence type="predicted"/>
<name>A0A930BRA7_9RHOO</name>
<reference evidence="8" key="1">
    <citation type="submission" date="2020-04" db="EMBL/GenBank/DDBJ databases">
        <title>Deep metagenomics examines the oral microbiome during advanced dental caries in children, revealing novel taxa and co-occurrences with host molecules.</title>
        <authorList>
            <person name="Baker J.L."/>
            <person name="Morton J.T."/>
            <person name="Dinis M."/>
            <person name="Alvarez R."/>
            <person name="Tran N.C."/>
            <person name="Knight R."/>
            <person name="Edlund A."/>
        </authorList>
    </citation>
    <scope>NUCLEOTIDE SEQUENCE</scope>
    <source>
        <strain evidence="8">JCVI_32_bin.24</strain>
    </source>
</reference>
<evidence type="ECO:0000313" key="9">
    <source>
        <dbReference type="Proteomes" id="UP000718593"/>
    </source>
</evidence>
<evidence type="ECO:0000313" key="8">
    <source>
        <dbReference type="EMBL" id="MBF1164317.1"/>
    </source>
</evidence>
<dbReference type="InterPro" id="IPR011712">
    <property type="entry name" value="Sig_transdc_His_kin_sub3_dim/P"/>
</dbReference>
<evidence type="ECO:0000256" key="5">
    <source>
        <dbReference type="ARBA" id="ARBA00023012"/>
    </source>
</evidence>
<dbReference type="EMBL" id="JABZMI010000057">
    <property type="protein sequence ID" value="MBF1164317.1"/>
    <property type="molecule type" value="Genomic_DNA"/>
</dbReference>
<dbReference type="InterPro" id="IPR003594">
    <property type="entry name" value="HATPase_dom"/>
</dbReference>
<dbReference type="Pfam" id="PF00672">
    <property type="entry name" value="HAMP"/>
    <property type="match status" value="1"/>
</dbReference>
<sequence>MDLRRRLMGRLGLLLGGLLAVAMLVQLSSLRQDIEAEVAASERLVATLLAATTASPTALAEALAGAELRHLSIRPADQPPPATTSRGWTRWLGLQPARSAEQQIRIGEHQLIIAPRPDSEIDERLGDTVRLLITLLLYSGATLLVAWLVADRALRPVRDLEAGLHRLAQGEPDPALPAFTLREFARVAGAINQLATALQAAQGAQRELARQLISVQEDERRALARELHDDMGQSLTALNVTATHLERHAGQLDAAAVADCAADLRRDIRSCGEQLRHMLKTLRPHGLDAAGLAESLRELVDGWRSRETGIEFAVDLPGAPPPVDEAGALALYRVVQEALTNVVRHSGARHCRVSLAEAGLWVEARIVDDGQGLPAGPVRRGGLLGMAERLDMAGGWLRLAATGEKDGRGLCVTARVPARATTAEQRGAKQ</sequence>
<dbReference type="PROSITE" id="PS50885">
    <property type="entry name" value="HAMP"/>
    <property type="match status" value="1"/>
</dbReference>
<keyword evidence="2" id="KW-0597">Phosphoprotein</keyword>
<evidence type="ECO:0000256" key="4">
    <source>
        <dbReference type="ARBA" id="ARBA00022777"/>
    </source>
</evidence>
<dbReference type="AlphaFoldDB" id="A0A930BRA7"/>
<evidence type="ECO:0000256" key="6">
    <source>
        <dbReference type="SAM" id="Phobius"/>
    </source>
</evidence>
<dbReference type="Gene3D" id="1.20.5.1930">
    <property type="match status" value="1"/>
</dbReference>
<dbReference type="SUPFAM" id="SSF55874">
    <property type="entry name" value="ATPase domain of HSP90 chaperone/DNA topoisomerase II/histidine kinase"/>
    <property type="match status" value="1"/>
</dbReference>
<keyword evidence="6" id="KW-1133">Transmembrane helix</keyword>
<dbReference type="CDD" id="cd16917">
    <property type="entry name" value="HATPase_UhpB-NarQ-NarX-like"/>
    <property type="match status" value="1"/>
</dbReference>
<protein>
    <submittedName>
        <fullName evidence="8">Sensor histidine kinase</fullName>
    </submittedName>
</protein>
<dbReference type="CDD" id="cd06225">
    <property type="entry name" value="HAMP"/>
    <property type="match status" value="1"/>
</dbReference>
<dbReference type="PANTHER" id="PTHR24421:SF58">
    <property type="entry name" value="SIGNAL TRANSDUCTION HISTIDINE-PROTEIN KINASE_PHOSPHATASE UHPB"/>
    <property type="match status" value="1"/>
</dbReference>